<evidence type="ECO:0000313" key="1">
    <source>
        <dbReference type="EMBL" id="KZV38887.1"/>
    </source>
</evidence>
<organism evidence="1 2">
    <name type="scientific">Dorcoceras hygrometricum</name>
    <dbReference type="NCBI Taxonomy" id="472368"/>
    <lineage>
        <taxon>Eukaryota</taxon>
        <taxon>Viridiplantae</taxon>
        <taxon>Streptophyta</taxon>
        <taxon>Embryophyta</taxon>
        <taxon>Tracheophyta</taxon>
        <taxon>Spermatophyta</taxon>
        <taxon>Magnoliopsida</taxon>
        <taxon>eudicotyledons</taxon>
        <taxon>Gunneridae</taxon>
        <taxon>Pentapetalae</taxon>
        <taxon>asterids</taxon>
        <taxon>lamiids</taxon>
        <taxon>Lamiales</taxon>
        <taxon>Gesneriaceae</taxon>
        <taxon>Didymocarpoideae</taxon>
        <taxon>Trichosporeae</taxon>
        <taxon>Loxocarpinae</taxon>
        <taxon>Dorcoceras</taxon>
    </lineage>
</organism>
<reference evidence="1 2" key="1">
    <citation type="journal article" date="2015" name="Proc. Natl. Acad. Sci. U.S.A.">
        <title>The resurrection genome of Boea hygrometrica: A blueprint for survival of dehydration.</title>
        <authorList>
            <person name="Xiao L."/>
            <person name="Yang G."/>
            <person name="Zhang L."/>
            <person name="Yang X."/>
            <person name="Zhao S."/>
            <person name="Ji Z."/>
            <person name="Zhou Q."/>
            <person name="Hu M."/>
            <person name="Wang Y."/>
            <person name="Chen M."/>
            <person name="Xu Y."/>
            <person name="Jin H."/>
            <person name="Xiao X."/>
            <person name="Hu G."/>
            <person name="Bao F."/>
            <person name="Hu Y."/>
            <person name="Wan P."/>
            <person name="Li L."/>
            <person name="Deng X."/>
            <person name="Kuang T."/>
            <person name="Xiang C."/>
            <person name="Zhu J.K."/>
            <person name="Oliver M.J."/>
            <person name="He Y."/>
        </authorList>
    </citation>
    <scope>NUCLEOTIDE SEQUENCE [LARGE SCALE GENOMIC DNA]</scope>
    <source>
        <strain evidence="2">cv. XS01</strain>
    </source>
</reference>
<gene>
    <name evidence="1" type="ORF">F511_43946</name>
</gene>
<name>A0A2Z7C2Z9_9LAMI</name>
<proteinExistence type="predicted"/>
<accession>A0A2Z7C2Z9</accession>
<keyword evidence="2" id="KW-1185">Reference proteome</keyword>
<protein>
    <submittedName>
        <fullName evidence="1">Uncharacterized protein</fullName>
    </submittedName>
</protein>
<dbReference type="EMBL" id="KV001508">
    <property type="protein sequence ID" value="KZV38887.1"/>
    <property type="molecule type" value="Genomic_DNA"/>
</dbReference>
<dbReference type="Proteomes" id="UP000250235">
    <property type="component" value="Unassembled WGS sequence"/>
</dbReference>
<sequence length="187" mass="21986">MHASHGLRSLAVKASLGRRELAARLPCGRCMHDMARIARPLRAPVAADVALVTDNVHYPPCGHRNISPDLCELVHHRKLTRRNFIRLHNPGKTSRDHLKEEHFPVCESTLERVSKHFKLSHDSLNSYDKLIRFELEQIWDESALSRYAWRSYRVLYKSLEQIWRVRVLLRDLFRCECWSSLNDRVQK</sequence>
<evidence type="ECO:0000313" key="2">
    <source>
        <dbReference type="Proteomes" id="UP000250235"/>
    </source>
</evidence>
<dbReference type="AlphaFoldDB" id="A0A2Z7C2Z9"/>